<dbReference type="SUPFAM" id="SSF55103">
    <property type="entry name" value="FAD-linked oxidases, C-terminal domain"/>
    <property type="match status" value="1"/>
</dbReference>
<evidence type="ECO:0000313" key="13">
    <source>
        <dbReference type="EMBL" id="MCL6271720.1"/>
    </source>
</evidence>
<reference evidence="13 14" key="1">
    <citation type="submission" date="2022-05" db="EMBL/GenBank/DDBJ databases">
        <authorList>
            <person name="Park J.-S."/>
        </authorList>
    </citation>
    <scope>NUCLEOTIDE SEQUENCE [LARGE SCALE GENOMIC DNA]</scope>
    <source>
        <strain evidence="13 14">2012CJ34-2</strain>
    </source>
</reference>
<dbReference type="InterPro" id="IPR016169">
    <property type="entry name" value="FAD-bd_PCMH_sub2"/>
</dbReference>
<gene>
    <name evidence="13" type="ORF">M3P05_17515</name>
</gene>
<evidence type="ECO:0000259" key="12">
    <source>
        <dbReference type="PROSITE" id="PS51387"/>
    </source>
</evidence>
<keyword evidence="3" id="KW-0285">Flavoprotein</keyword>
<evidence type="ECO:0000256" key="3">
    <source>
        <dbReference type="ARBA" id="ARBA00022630"/>
    </source>
</evidence>
<dbReference type="PROSITE" id="PS00198">
    <property type="entry name" value="4FE4S_FER_1"/>
    <property type="match status" value="2"/>
</dbReference>
<dbReference type="Gene3D" id="3.30.43.10">
    <property type="entry name" value="Uridine Diphospho-n-acetylenolpyruvylglucosamine Reductase, domain 2"/>
    <property type="match status" value="1"/>
</dbReference>
<accession>A0ABT0PK04</accession>
<dbReference type="Gene3D" id="3.30.465.10">
    <property type="match status" value="1"/>
</dbReference>
<evidence type="ECO:0000256" key="10">
    <source>
        <dbReference type="ARBA" id="ARBA00038897"/>
    </source>
</evidence>
<dbReference type="EMBL" id="JAMFLX010000031">
    <property type="protein sequence ID" value="MCL6271720.1"/>
    <property type="molecule type" value="Genomic_DNA"/>
</dbReference>
<evidence type="ECO:0000256" key="7">
    <source>
        <dbReference type="ARBA" id="ARBA00023002"/>
    </source>
</evidence>
<protein>
    <recommendedName>
        <fullName evidence="10">D-lactate dehydrogenase (cytochrome)</fullName>
        <ecNumber evidence="10">1.1.2.4</ecNumber>
    </recommendedName>
</protein>
<dbReference type="Gene3D" id="1.10.1060.10">
    <property type="entry name" value="Alpha-helical ferredoxin"/>
    <property type="match status" value="1"/>
</dbReference>
<sequence length="947" mass="102863">MNNAVSGLLDAIKGSIPEKRLLTDASRLLAFGTDASFYRLIPQLVILAETEQEIQLILNEANSRQVPVTFRAAGTSLSGQAITDSVLIVANKGWTGHELINGGEKICLQTGVIGSEANAILAPLGRKIGPDPASINTCRIGGITANNASGMCCGVAQNTYHTLDSIRLILADGTLLDTGDVDSVAAFRKSHGKLLSKVAGLAKQVQGNEELAHKIRHKYRLKNTTGLSINALVDFTDPVDVLAHLMVGSEGTLGFISSVTYNTVPDHAHKASSLVVFPDVATCCRAVTALKPAPVSSVELMDRRAMASVVGKPGLPAFINENLDKNACALLIETRAEDSETLHSQIGEINKVVGEFIVLEVVEFTEVESEYAKLWAIRKGLFPAVGAVRETGTTVIIEDVAFPIEQLTEGVLRLQELFDKYKYSEALIFGHALEGNLHFVFTQAFDTDEEIERYRLFMDDVSKLVAVEFGGSLKAEHGTGRNMAPYVELEWGSDAYQLMCQIKDLFDPENLLNPGVIINDDENSHITNLKPMPAADELVDKCIECGFCEPACPSRNITLTPRKRIVLWREISRLKREASTSEDKARLKELEGDYAYLGLDTCAACGLCSMRCPVSINTGSLTKKLRQENGKGHTGKAKWVGDHFDGVTSTVRTTLKVADAIHGLIGTKAMTAVTKATHNLSGKRIPLWNDAMPDAVDQKAFDVILNTSAPEREKQDTIVYFPSCASRNMGASRSDFEKEPLVTVMTRLLEKAGYNVVLPENLPSLCCGQPFSSKGQPEAAKQKAEELHNALLKASNNGEHPILSDTNSCSWQQKEKGTKGLTVLDVVEFIHDHLLEKLEFSPIDEPVMVHIPCSLQKLGGGDKMKAIVSRCTSQMVIPKSITCCGFAGDRGFSHPELNASALEPLKEQVPEGCNEGVSANKTCEIGLTHHSGVPYHSVAYLVDRCTR</sequence>
<evidence type="ECO:0000256" key="5">
    <source>
        <dbReference type="ARBA" id="ARBA00022827"/>
    </source>
</evidence>
<dbReference type="Proteomes" id="UP001203338">
    <property type="component" value="Unassembled WGS sequence"/>
</dbReference>
<dbReference type="InterPro" id="IPR036318">
    <property type="entry name" value="FAD-bd_PCMH-like_sf"/>
</dbReference>
<dbReference type="InterPro" id="IPR016164">
    <property type="entry name" value="FAD-linked_Oxase-like_C"/>
</dbReference>
<keyword evidence="6" id="KW-0809">Transit peptide</keyword>
<dbReference type="Pfam" id="PF02754">
    <property type="entry name" value="CCG"/>
    <property type="match status" value="2"/>
</dbReference>
<dbReference type="InterPro" id="IPR017900">
    <property type="entry name" value="4Fe4S_Fe_S_CS"/>
</dbReference>
<organism evidence="13 14">
    <name type="scientific">Parendozoicomonas callyspongiae</name>
    <dbReference type="NCBI Taxonomy" id="2942213"/>
    <lineage>
        <taxon>Bacteria</taxon>
        <taxon>Pseudomonadati</taxon>
        <taxon>Pseudomonadota</taxon>
        <taxon>Gammaproteobacteria</taxon>
        <taxon>Oceanospirillales</taxon>
        <taxon>Endozoicomonadaceae</taxon>
        <taxon>Parendozoicomonas</taxon>
    </lineage>
</organism>
<comment type="cofactor">
    <cofactor evidence="1">
        <name>FAD</name>
        <dbReference type="ChEBI" id="CHEBI:57692"/>
    </cofactor>
</comment>
<comment type="similarity">
    <text evidence="2">Belongs to the FAD-binding oxidoreductase/transferase type 4 family.</text>
</comment>
<dbReference type="SUPFAM" id="SSF46548">
    <property type="entry name" value="alpha-helical ferredoxin"/>
    <property type="match status" value="1"/>
</dbReference>
<dbReference type="InterPro" id="IPR016171">
    <property type="entry name" value="Vanillyl_alc_oxidase_C-sub2"/>
</dbReference>
<comment type="caution">
    <text evidence="13">The sequence shown here is derived from an EMBL/GenBank/DDBJ whole genome shotgun (WGS) entry which is preliminary data.</text>
</comment>
<keyword evidence="8" id="KW-0408">Iron</keyword>
<evidence type="ECO:0000256" key="6">
    <source>
        <dbReference type="ARBA" id="ARBA00022946"/>
    </source>
</evidence>
<name>A0ABT0PK04_9GAMM</name>
<dbReference type="PROSITE" id="PS51387">
    <property type="entry name" value="FAD_PCMH"/>
    <property type="match status" value="1"/>
</dbReference>
<evidence type="ECO:0000256" key="4">
    <source>
        <dbReference type="ARBA" id="ARBA00022723"/>
    </source>
</evidence>
<evidence type="ECO:0000256" key="8">
    <source>
        <dbReference type="ARBA" id="ARBA00023004"/>
    </source>
</evidence>
<keyword evidence="7" id="KW-0560">Oxidoreductase</keyword>
<dbReference type="Pfam" id="PF01565">
    <property type="entry name" value="FAD_binding_4"/>
    <property type="match status" value="1"/>
</dbReference>
<dbReference type="InterPro" id="IPR016167">
    <property type="entry name" value="FAD-bd_PCMH_sub1"/>
</dbReference>
<dbReference type="Gene3D" id="1.10.45.10">
    <property type="entry name" value="Vanillyl-alcohol Oxidase, Chain A, domain 4"/>
    <property type="match status" value="1"/>
</dbReference>
<dbReference type="PANTHER" id="PTHR11748:SF111">
    <property type="entry name" value="D-LACTATE DEHYDROGENASE, MITOCHONDRIAL-RELATED"/>
    <property type="match status" value="1"/>
</dbReference>
<dbReference type="PROSITE" id="PS51379">
    <property type="entry name" value="4FE4S_FER_2"/>
    <property type="match status" value="2"/>
</dbReference>
<dbReference type="RefSeq" id="WP_249701360.1">
    <property type="nucleotide sequence ID" value="NZ_JAMFLX010000031.1"/>
</dbReference>
<evidence type="ECO:0000256" key="2">
    <source>
        <dbReference type="ARBA" id="ARBA00008000"/>
    </source>
</evidence>
<dbReference type="Gene3D" id="3.30.70.2190">
    <property type="match status" value="1"/>
</dbReference>
<dbReference type="InterPro" id="IPR006094">
    <property type="entry name" value="Oxid_FAD_bind_N"/>
</dbReference>
<proteinExistence type="inferred from homology"/>
<keyword evidence="4" id="KW-0479">Metal-binding</keyword>
<evidence type="ECO:0000256" key="1">
    <source>
        <dbReference type="ARBA" id="ARBA00001974"/>
    </source>
</evidence>
<dbReference type="InterPro" id="IPR016166">
    <property type="entry name" value="FAD-bd_PCMH"/>
</dbReference>
<dbReference type="Pfam" id="PF13183">
    <property type="entry name" value="Fer4_8"/>
    <property type="match status" value="1"/>
</dbReference>
<feature type="domain" description="4Fe-4S ferredoxin-type" evidence="11">
    <location>
        <begin position="593"/>
        <end position="624"/>
    </location>
</feature>
<evidence type="ECO:0000313" key="14">
    <source>
        <dbReference type="Proteomes" id="UP001203338"/>
    </source>
</evidence>
<dbReference type="SUPFAM" id="SSF56176">
    <property type="entry name" value="FAD-binding/transporter-associated domain-like"/>
    <property type="match status" value="1"/>
</dbReference>
<evidence type="ECO:0000256" key="9">
    <source>
        <dbReference type="ARBA" id="ARBA00023014"/>
    </source>
</evidence>
<dbReference type="InterPro" id="IPR009051">
    <property type="entry name" value="Helical_ferredxn"/>
</dbReference>
<keyword evidence="9" id="KW-0411">Iron-sulfur</keyword>
<dbReference type="InterPro" id="IPR017896">
    <property type="entry name" value="4Fe4S_Fe-S-bd"/>
</dbReference>
<feature type="domain" description="4Fe-4S ferredoxin-type" evidence="11">
    <location>
        <begin position="531"/>
        <end position="562"/>
    </location>
</feature>
<dbReference type="Gene3D" id="3.30.70.2740">
    <property type="match status" value="1"/>
</dbReference>
<evidence type="ECO:0000259" key="11">
    <source>
        <dbReference type="PROSITE" id="PS51379"/>
    </source>
</evidence>
<dbReference type="EC" id="1.1.2.4" evidence="10"/>
<feature type="domain" description="FAD-binding PCMH-type" evidence="12">
    <location>
        <begin position="38"/>
        <end position="266"/>
    </location>
</feature>
<keyword evidence="5" id="KW-0274">FAD</keyword>
<dbReference type="PANTHER" id="PTHR11748">
    <property type="entry name" value="D-LACTATE DEHYDROGENASE"/>
    <property type="match status" value="1"/>
</dbReference>
<dbReference type="InterPro" id="IPR004113">
    <property type="entry name" value="FAD-bd_oxidored_4_C"/>
</dbReference>
<keyword evidence="14" id="KW-1185">Reference proteome</keyword>
<dbReference type="InterPro" id="IPR004017">
    <property type="entry name" value="Cys_rich_dom"/>
</dbReference>
<dbReference type="Pfam" id="PF02913">
    <property type="entry name" value="FAD-oxidase_C"/>
    <property type="match status" value="1"/>
</dbReference>